<evidence type="ECO:0000259" key="3">
    <source>
        <dbReference type="SMART" id="SM00460"/>
    </source>
</evidence>
<feature type="transmembrane region" description="Helical" evidence="2">
    <location>
        <begin position="213"/>
        <end position="232"/>
    </location>
</feature>
<dbReference type="STRING" id="479433.Caci_8517"/>
<keyword evidence="2" id="KW-0472">Membrane</keyword>
<evidence type="ECO:0000313" key="5">
    <source>
        <dbReference type="Proteomes" id="UP000000851"/>
    </source>
</evidence>
<dbReference type="PANTHER" id="PTHR42736">
    <property type="entry name" value="PROTEIN-GLUTAMINE GAMMA-GLUTAMYLTRANSFERASE"/>
    <property type="match status" value="1"/>
</dbReference>
<sequence length="788" mass="82723" precursor="true">MTSRSTISRPTASRPTPPGPTPPRPITSRPTSQRRNLRILLVVPTALLCAIAGISLRGAFDVGDIVPECLLATAVPSGIVALAAAATATARRARGFELFALGGALLTWLTVLPAASIGLAGWRGGDHQSVTNFLSVLRTAVTDGARQLLLTTSPARPTAVLLTTAGTCLWWAAAWAAICAIRGASPLAVLLPPTILLGLGTAASAGAGDPKTILTAALFLVIAVLFVGLDQATRGNPADAVVIRNRSARPWAAAIRTAPFFATVTALTLLTASLAPHLPGLPQRRPWDPRTLIAPAQQVYDETDPLTQAVAWLKESTPSPLFTLTTSDANQRLRWQVLDTYDGRHWSTSAEYRVAGKTLPTPAALWDPAGPTHSVTETVRLQDLSSVFLPATGRVRSVSGTDVRVSSDLGMIATSDGHVASPSLSYKVDTTVPDFSNASRLSNAQQSTDTALQPFEQLPPQVPDDLTAFAGTAAVGNTPFDQMNALATAVRGAFGYAPDSAAGQSLGRLSALVSYGKDQSRHVGGSADAFASLFAVTARQAGFPARLVVGFAPGTQSGAAGAYSVTSQDVRVWPEVYFAGVGWVPFYDAVPDGKGTTGDVNPVQEQASTVPTSETPTSQASQSAVPYTGPSVRLNNPSPQHKAPLVLLIAGVAVALIIAAVCALLVVALVSRRRRLATRRGDPDPRRRTQWAWLESLDALGIDGRTTTTPLELALRAGAPLGADGAEPIKQLAGLAEVAAYAPLAPDADQAEQAWKCADQIRVLSRRQTPRRVRAMRLLRPPSKARRH</sequence>
<feature type="domain" description="Transglutaminase-like" evidence="3">
    <location>
        <begin position="519"/>
        <end position="591"/>
    </location>
</feature>
<dbReference type="InterPro" id="IPR052901">
    <property type="entry name" value="Bact_TGase-like"/>
</dbReference>
<keyword evidence="5" id="KW-1185">Reference proteome</keyword>
<dbReference type="OrthoDB" id="9804023at2"/>
<name>C7PYL8_CATAD</name>
<dbReference type="EMBL" id="CP001700">
    <property type="protein sequence ID" value="ACU77340.1"/>
    <property type="molecule type" value="Genomic_DNA"/>
</dbReference>
<reference evidence="4 5" key="1">
    <citation type="journal article" date="2009" name="Stand. Genomic Sci.">
        <title>Complete genome sequence of Catenulispora acidiphila type strain (ID 139908).</title>
        <authorList>
            <person name="Copeland A."/>
            <person name="Lapidus A."/>
            <person name="Glavina Del Rio T."/>
            <person name="Nolan M."/>
            <person name="Lucas S."/>
            <person name="Chen F."/>
            <person name="Tice H."/>
            <person name="Cheng J.F."/>
            <person name="Bruce D."/>
            <person name="Goodwin L."/>
            <person name="Pitluck S."/>
            <person name="Mikhailova N."/>
            <person name="Pati A."/>
            <person name="Ivanova N."/>
            <person name="Mavromatis K."/>
            <person name="Chen A."/>
            <person name="Palaniappan K."/>
            <person name="Chain P."/>
            <person name="Land M."/>
            <person name="Hauser L."/>
            <person name="Chang Y.J."/>
            <person name="Jeffries C.D."/>
            <person name="Chertkov O."/>
            <person name="Brettin T."/>
            <person name="Detter J.C."/>
            <person name="Han C."/>
            <person name="Ali Z."/>
            <person name="Tindall B.J."/>
            <person name="Goker M."/>
            <person name="Bristow J."/>
            <person name="Eisen J.A."/>
            <person name="Markowitz V."/>
            <person name="Hugenholtz P."/>
            <person name="Kyrpides N.C."/>
            <person name="Klenk H.P."/>
        </authorList>
    </citation>
    <scope>NUCLEOTIDE SEQUENCE [LARGE SCALE GENOMIC DNA]</scope>
    <source>
        <strain evidence="5">DSM 44928 / JCM 14897 / NBRC 102108 / NRRL B-24433 / ID139908</strain>
    </source>
</reference>
<feature type="transmembrane region" description="Helical" evidence="2">
    <location>
        <begin position="39"/>
        <end position="59"/>
    </location>
</feature>
<proteinExistence type="predicted"/>
<dbReference type="PANTHER" id="PTHR42736:SF1">
    <property type="entry name" value="PROTEIN-GLUTAMINE GAMMA-GLUTAMYLTRANSFERASE"/>
    <property type="match status" value="1"/>
</dbReference>
<feature type="region of interest" description="Disordered" evidence="1">
    <location>
        <begin position="595"/>
        <end position="627"/>
    </location>
</feature>
<dbReference type="AlphaFoldDB" id="C7PYL8"/>
<gene>
    <name evidence="4" type="ordered locus">Caci_8517</name>
</gene>
<feature type="transmembrane region" description="Helical" evidence="2">
    <location>
        <begin position="187"/>
        <end position="207"/>
    </location>
</feature>
<dbReference type="Pfam" id="PF13559">
    <property type="entry name" value="DUF4129"/>
    <property type="match status" value="1"/>
</dbReference>
<protein>
    <submittedName>
        <fullName evidence="4">Transglutaminase domain protein</fullName>
    </submittedName>
</protein>
<feature type="transmembrane region" description="Helical" evidence="2">
    <location>
        <begin position="645"/>
        <end position="670"/>
    </location>
</feature>
<dbReference type="SMART" id="SM00460">
    <property type="entry name" value="TGc"/>
    <property type="match status" value="1"/>
</dbReference>
<dbReference type="KEGG" id="cai:Caci_8517"/>
<accession>C7PYL8</accession>
<keyword evidence="2" id="KW-0812">Transmembrane</keyword>
<keyword evidence="2" id="KW-1133">Transmembrane helix</keyword>
<dbReference type="InterPro" id="IPR025403">
    <property type="entry name" value="TgpA-like_C"/>
</dbReference>
<dbReference type="InParanoid" id="C7PYL8"/>
<feature type="transmembrane region" description="Helical" evidence="2">
    <location>
        <begin position="65"/>
        <end position="86"/>
    </location>
</feature>
<dbReference type="Pfam" id="PF01841">
    <property type="entry name" value="Transglut_core"/>
    <property type="match status" value="1"/>
</dbReference>
<dbReference type="Gene3D" id="3.10.620.30">
    <property type="match status" value="1"/>
</dbReference>
<evidence type="ECO:0000256" key="2">
    <source>
        <dbReference type="SAM" id="Phobius"/>
    </source>
</evidence>
<feature type="compositionally biased region" description="Low complexity" evidence="1">
    <location>
        <begin position="1"/>
        <end position="14"/>
    </location>
</feature>
<dbReference type="InterPro" id="IPR002931">
    <property type="entry name" value="Transglutaminase-like"/>
</dbReference>
<dbReference type="HOGENOM" id="CLU_012121_1_0_11"/>
<feature type="transmembrane region" description="Helical" evidence="2">
    <location>
        <begin position="253"/>
        <end position="275"/>
    </location>
</feature>
<dbReference type="RefSeq" id="WP_015797065.1">
    <property type="nucleotide sequence ID" value="NC_013131.1"/>
</dbReference>
<dbReference type="SUPFAM" id="SSF54001">
    <property type="entry name" value="Cysteine proteinases"/>
    <property type="match status" value="1"/>
</dbReference>
<evidence type="ECO:0000313" key="4">
    <source>
        <dbReference type="EMBL" id="ACU77340.1"/>
    </source>
</evidence>
<feature type="compositionally biased region" description="Pro residues" evidence="1">
    <location>
        <begin position="15"/>
        <end position="25"/>
    </location>
</feature>
<dbReference type="Proteomes" id="UP000000851">
    <property type="component" value="Chromosome"/>
</dbReference>
<dbReference type="eggNOG" id="COG1305">
    <property type="taxonomic scope" value="Bacteria"/>
</dbReference>
<feature type="transmembrane region" description="Helical" evidence="2">
    <location>
        <begin position="98"/>
        <end position="122"/>
    </location>
</feature>
<feature type="transmembrane region" description="Helical" evidence="2">
    <location>
        <begin position="159"/>
        <end position="180"/>
    </location>
</feature>
<evidence type="ECO:0000256" key="1">
    <source>
        <dbReference type="SAM" id="MobiDB-lite"/>
    </source>
</evidence>
<dbReference type="InterPro" id="IPR038765">
    <property type="entry name" value="Papain-like_cys_pep_sf"/>
</dbReference>
<feature type="compositionally biased region" description="Polar residues" evidence="1">
    <location>
        <begin position="603"/>
        <end position="625"/>
    </location>
</feature>
<organism evidence="4 5">
    <name type="scientific">Catenulispora acidiphila (strain DSM 44928 / JCM 14897 / NBRC 102108 / NRRL B-24433 / ID139908)</name>
    <dbReference type="NCBI Taxonomy" id="479433"/>
    <lineage>
        <taxon>Bacteria</taxon>
        <taxon>Bacillati</taxon>
        <taxon>Actinomycetota</taxon>
        <taxon>Actinomycetes</taxon>
        <taxon>Catenulisporales</taxon>
        <taxon>Catenulisporaceae</taxon>
        <taxon>Catenulispora</taxon>
    </lineage>
</organism>
<feature type="region of interest" description="Disordered" evidence="1">
    <location>
        <begin position="1"/>
        <end position="32"/>
    </location>
</feature>